<organism evidence="1 2">
    <name type="scientific">Acetobacterium malicum</name>
    <dbReference type="NCBI Taxonomy" id="52692"/>
    <lineage>
        <taxon>Bacteria</taxon>
        <taxon>Bacillati</taxon>
        <taxon>Bacillota</taxon>
        <taxon>Clostridia</taxon>
        <taxon>Eubacteriales</taxon>
        <taxon>Eubacteriaceae</taxon>
        <taxon>Acetobacterium</taxon>
    </lineage>
</organism>
<keyword evidence="2" id="KW-1185">Reference proteome</keyword>
<protein>
    <submittedName>
        <fullName evidence="1">Uncharacterized protein</fullName>
    </submittedName>
</protein>
<comment type="caution">
    <text evidence="1">The sequence shown here is derived from an EMBL/GenBank/DDBJ whole genome shotgun (WGS) entry which is preliminary data.</text>
</comment>
<evidence type="ECO:0000313" key="2">
    <source>
        <dbReference type="Proteomes" id="UP000622405"/>
    </source>
</evidence>
<dbReference type="Proteomes" id="UP000622405">
    <property type="component" value="Unassembled WGS sequence"/>
</dbReference>
<gene>
    <name evidence="1" type="ORF">GH811_17015</name>
</gene>
<sequence>MSYTKTNEDGLWEVDGFVEVLIEPSELFIEKRKIIDEEREQQKILDSLIPTEKEILMAEIEIQTIQILTEGGLL</sequence>
<evidence type="ECO:0000313" key="1">
    <source>
        <dbReference type="EMBL" id="MBC3901314.1"/>
    </source>
</evidence>
<reference evidence="1 2" key="1">
    <citation type="journal article" date="2020" name="mSystems">
        <title>Defining Genomic and Predicted Metabolic Features of the Acetobacterium Genus.</title>
        <authorList>
            <person name="Ross D.E."/>
            <person name="Marshall C.W."/>
            <person name="Gulliver D."/>
            <person name="May H.D."/>
            <person name="Norman R.S."/>
        </authorList>
    </citation>
    <scope>NUCLEOTIDE SEQUENCE [LARGE SCALE GENOMIC DNA]</scope>
    <source>
        <strain evidence="1 2">DSM 4132</strain>
    </source>
</reference>
<dbReference type="RefSeq" id="WP_186895376.1">
    <property type="nucleotide sequence ID" value="NZ_WJBE01000024.1"/>
</dbReference>
<name>A0ABR6Z1F2_9FIRM</name>
<proteinExistence type="predicted"/>
<accession>A0ABR6Z1F2</accession>
<dbReference type="EMBL" id="WJBE01000024">
    <property type="protein sequence ID" value="MBC3901314.1"/>
    <property type="molecule type" value="Genomic_DNA"/>
</dbReference>